<name>A0A3D8J5K2_9HELI</name>
<dbReference type="OrthoDB" id="9793490at2"/>
<dbReference type="InterPro" id="IPR035906">
    <property type="entry name" value="MetI-like_sf"/>
</dbReference>
<dbReference type="RefSeq" id="WP_115568804.1">
    <property type="nucleotide sequence ID" value="NZ_NXLV01000001.1"/>
</dbReference>
<sequence length="224" mass="24377">MLKEFFYLPSYLVEGLFDATLETLYMVSVSSVVALFFGLIVGVVLSVSRKDGILPCFWLHQVLGWLVNTTRSFPFIILIILLLPLSKFIVGQSYGTTAAIVPLSLSAIPFVARLIEGALNEVDSGLIEATQSMGANEFSIIMMMISEALPSIINAITITIISLIGYSAIAGAIGAGGLGDLAIRLGYQTFMPNVLFWAVVVIVIMVQMIQSCGDYLVSWIRKKR</sequence>
<evidence type="ECO:0000256" key="6">
    <source>
        <dbReference type="ARBA" id="ARBA00022989"/>
    </source>
</evidence>
<dbReference type="CDD" id="cd06261">
    <property type="entry name" value="TM_PBP2"/>
    <property type="match status" value="1"/>
</dbReference>
<comment type="caution">
    <text evidence="10">The sequence shown here is derived from an EMBL/GenBank/DDBJ whole genome shotgun (WGS) entry which is preliminary data.</text>
</comment>
<dbReference type="SUPFAM" id="SSF161098">
    <property type="entry name" value="MetI-like"/>
    <property type="match status" value="1"/>
</dbReference>
<feature type="transmembrane region" description="Helical" evidence="8">
    <location>
        <begin position="57"/>
        <end position="82"/>
    </location>
</feature>
<evidence type="ECO:0000256" key="4">
    <source>
        <dbReference type="ARBA" id="ARBA00022475"/>
    </source>
</evidence>
<dbReference type="AlphaFoldDB" id="A0A3D8J5K2"/>
<reference evidence="10 11" key="1">
    <citation type="submission" date="2018-04" db="EMBL/GenBank/DDBJ databases">
        <title>Novel Campyloabacter and Helicobacter Species and Strains.</title>
        <authorList>
            <person name="Mannion A.J."/>
            <person name="Shen Z."/>
            <person name="Fox J.G."/>
        </authorList>
    </citation>
    <scope>NUCLEOTIDE SEQUENCE [LARGE SCALE GENOMIC DNA]</scope>
    <source>
        <strain evidence="10 11">MIT 04-9366</strain>
    </source>
</reference>
<protein>
    <submittedName>
        <fullName evidence="10">ABC transporter permease</fullName>
    </submittedName>
</protein>
<evidence type="ECO:0000256" key="3">
    <source>
        <dbReference type="ARBA" id="ARBA00022448"/>
    </source>
</evidence>
<keyword evidence="4" id="KW-1003">Cell membrane</keyword>
<feature type="transmembrane region" description="Helical" evidence="8">
    <location>
        <begin position="94"/>
        <end position="115"/>
    </location>
</feature>
<dbReference type="PROSITE" id="PS50928">
    <property type="entry name" value="ABC_TM1"/>
    <property type="match status" value="1"/>
</dbReference>
<dbReference type="InterPro" id="IPR000515">
    <property type="entry name" value="MetI-like"/>
</dbReference>
<evidence type="ECO:0000313" key="11">
    <source>
        <dbReference type="Proteomes" id="UP000257045"/>
    </source>
</evidence>
<gene>
    <name evidence="10" type="ORF">CQA58_00800</name>
</gene>
<evidence type="ECO:0000259" key="9">
    <source>
        <dbReference type="PROSITE" id="PS50928"/>
    </source>
</evidence>
<dbReference type="PANTHER" id="PTHR30450">
    <property type="entry name" value="ABC TRANSPORTER PERMEASE"/>
    <property type="match status" value="1"/>
</dbReference>
<keyword evidence="11" id="KW-1185">Reference proteome</keyword>
<dbReference type="GO" id="GO:0005886">
    <property type="term" value="C:plasma membrane"/>
    <property type="evidence" value="ECO:0007669"/>
    <property type="project" value="UniProtKB-SubCell"/>
</dbReference>
<feature type="transmembrane region" description="Helical" evidence="8">
    <location>
        <begin position="152"/>
        <end position="174"/>
    </location>
</feature>
<dbReference type="Proteomes" id="UP000257045">
    <property type="component" value="Unassembled WGS sequence"/>
</dbReference>
<comment type="similarity">
    <text evidence="2">Belongs to the binding-protein-dependent transport system permease family. CysTW subfamily.</text>
</comment>
<evidence type="ECO:0000313" key="10">
    <source>
        <dbReference type="EMBL" id="RDU72174.1"/>
    </source>
</evidence>
<keyword evidence="6 8" id="KW-1133">Transmembrane helix</keyword>
<evidence type="ECO:0000256" key="2">
    <source>
        <dbReference type="ARBA" id="ARBA00007069"/>
    </source>
</evidence>
<feature type="transmembrane region" description="Helical" evidence="8">
    <location>
        <begin position="194"/>
        <end position="217"/>
    </location>
</feature>
<comment type="subcellular location">
    <subcellularLocation>
        <location evidence="1 8">Cell membrane</location>
        <topology evidence="1 8">Multi-pass membrane protein</topology>
    </subcellularLocation>
</comment>
<evidence type="ECO:0000256" key="1">
    <source>
        <dbReference type="ARBA" id="ARBA00004651"/>
    </source>
</evidence>
<accession>A0A3D8J5K2</accession>
<feature type="transmembrane region" description="Helical" evidence="8">
    <location>
        <begin position="24"/>
        <end position="45"/>
    </location>
</feature>
<organism evidence="10 11">
    <name type="scientific">Helicobacter brantae</name>
    <dbReference type="NCBI Taxonomy" id="375927"/>
    <lineage>
        <taxon>Bacteria</taxon>
        <taxon>Pseudomonadati</taxon>
        <taxon>Campylobacterota</taxon>
        <taxon>Epsilonproteobacteria</taxon>
        <taxon>Campylobacterales</taxon>
        <taxon>Helicobacteraceae</taxon>
        <taxon>Helicobacter</taxon>
    </lineage>
</organism>
<evidence type="ECO:0000256" key="5">
    <source>
        <dbReference type="ARBA" id="ARBA00022692"/>
    </source>
</evidence>
<keyword evidence="7 8" id="KW-0472">Membrane</keyword>
<dbReference type="EMBL" id="NXLV01000001">
    <property type="protein sequence ID" value="RDU72174.1"/>
    <property type="molecule type" value="Genomic_DNA"/>
</dbReference>
<dbReference type="Pfam" id="PF00528">
    <property type="entry name" value="BPD_transp_1"/>
    <property type="match status" value="1"/>
</dbReference>
<dbReference type="PANTHER" id="PTHR30450:SF1">
    <property type="entry name" value="D-METHIONINE TRANSPORT SYSTEM PERMEASE PROTEIN METI-RELATED"/>
    <property type="match status" value="1"/>
</dbReference>
<evidence type="ECO:0000256" key="8">
    <source>
        <dbReference type="RuleBase" id="RU363032"/>
    </source>
</evidence>
<dbReference type="Gene3D" id="1.10.3720.10">
    <property type="entry name" value="MetI-like"/>
    <property type="match status" value="1"/>
</dbReference>
<keyword evidence="3 8" id="KW-0813">Transport</keyword>
<proteinExistence type="inferred from homology"/>
<dbReference type="GO" id="GO:0048473">
    <property type="term" value="P:D-methionine transmembrane transport"/>
    <property type="evidence" value="ECO:0007669"/>
    <property type="project" value="TreeGrafter"/>
</dbReference>
<keyword evidence="5 8" id="KW-0812">Transmembrane</keyword>
<feature type="domain" description="ABC transmembrane type-1" evidence="9">
    <location>
        <begin position="20"/>
        <end position="210"/>
    </location>
</feature>
<evidence type="ECO:0000256" key="7">
    <source>
        <dbReference type="ARBA" id="ARBA00023136"/>
    </source>
</evidence>
<dbReference type="InterPro" id="IPR051322">
    <property type="entry name" value="AA_ABC_Transporter_Permease"/>
</dbReference>
<dbReference type="FunFam" id="1.10.3720.10:FF:000002">
    <property type="entry name" value="D-methionine ABC transporter permease MetI"/>
    <property type="match status" value="1"/>
</dbReference>